<dbReference type="Proteomes" id="UP000789920">
    <property type="component" value="Unassembled WGS sequence"/>
</dbReference>
<organism evidence="1 2">
    <name type="scientific">Racocetra persica</name>
    <dbReference type="NCBI Taxonomy" id="160502"/>
    <lineage>
        <taxon>Eukaryota</taxon>
        <taxon>Fungi</taxon>
        <taxon>Fungi incertae sedis</taxon>
        <taxon>Mucoromycota</taxon>
        <taxon>Glomeromycotina</taxon>
        <taxon>Glomeromycetes</taxon>
        <taxon>Diversisporales</taxon>
        <taxon>Gigasporaceae</taxon>
        <taxon>Racocetra</taxon>
    </lineage>
</organism>
<gene>
    <name evidence="1" type="ORF">RPERSI_LOCUS25874</name>
</gene>
<reference evidence="1" key="1">
    <citation type="submission" date="2021-06" db="EMBL/GenBank/DDBJ databases">
        <authorList>
            <person name="Kallberg Y."/>
            <person name="Tangrot J."/>
            <person name="Rosling A."/>
        </authorList>
    </citation>
    <scope>NUCLEOTIDE SEQUENCE</scope>
    <source>
        <strain evidence="1">MA461A</strain>
    </source>
</reference>
<keyword evidence="2" id="KW-1185">Reference proteome</keyword>
<sequence length="102" mass="11826">DLVATKPSFVIPASCPYDVTQDISVQLYFEYDEMKRAKARGNRIEMLVYAFYFGARLHTATAERTDQTALSDHPYEALYDCNITKERYHHLAQMELVEQAFP</sequence>
<dbReference type="EMBL" id="CAJVQC010086655">
    <property type="protein sequence ID" value="CAG8822741.1"/>
    <property type="molecule type" value="Genomic_DNA"/>
</dbReference>
<comment type="caution">
    <text evidence="1">The sequence shown here is derived from an EMBL/GenBank/DDBJ whole genome shotgun (WGS) entry which is preliminary data.</text>
</comment>
<evidence type="ECO:0000313" key="1">
    <source>
        <dbReference type="EMBL" id="CAG8822741.1"/>
    </source>
</evidence>
<feature type="non-terminal residue" evidence="1">
    <location>
        <position position="1"/>
    </location>
</feature>
<feature type="non-terminal residue" evidence="1">
    <location>
        <position position="102"/>
    </location>
</feature>
<protein>
    <submittedName>
        <fullName evidence="1">14597_t:CDS:1</fullName>
    </submittedName>
</protein>
<proteinExistence type="predicted"/>
<name>A0ACA9S1P9_9GLOM</name>
<evidence type="ECO:0000313" key="2">
    <source>
        <dbReference type="Proteomes" id="UP000789920"/>
    </source>
</evidence>
<accession>A0ACA9S1P9</accession>